<dbReference type="InterPro" id="IPR036271">
    <property type="entry name" value="Tet_transcr_reg_TetR-rel_C_sf"/>
</dbReference>
<keyword evidence="1" id="KW-0805">Transcription regulation</keyword>
<protein>
    <submittedName>
        <fullName evidence="6">TetR/AcrR family transcriptional regulator</fullName>
    </submittedName>
</protein>
<name>A0ABS9D5H5_9ALTE</name>
<evidence type="ECO:0000256" key="1">
    <source>
        <dbReference type="ARBA" id="ARBA00023015"/>
    </source>
</evidence>
<evidence type="ECO:0000256" key="3">
    <source>
        <dbReference type="ARBA" id="ARBA00023163"/>
    </source>
</evidence>
<dbReference type="EMBL" id="JAKGAS010000003">
    <property type="protein sequence ID" value="MCF2948025.1"/>
    <property type="molecule type" value="Genomic_DNA"/>
</dbReference>
<dbReference type="Gene3D" id="1.10.357.10">
    <property type="entry name" value="Tetracycline Repressor, domain 2"/>
    <property type="match status" value="1"/>
</dbReference>
<organism evidence="6 7">
    <name type="scientific">Paraglaciecola algarum</name>
    <dbReference type="NCBI Taxonomy" id="3050085"/>
    <lineage>
        <taxon>Bacteria</taxon>
        <taxon>Pseudomonadati</taxon>
        <taxon>Pseudomonadota</taxon>
        <taxon>Gammaproteobacteria</taxon>
        <taxon>Alteromonadales</taxon>
        <taxon>Alteromonadaceae</taxon>
        <taxon>Paraglaciecola</taxon>
    </lineage>
</organism>
<dbReference type="SUPFAM" id="SSF48498">
    <property type="entry name" value="Tetracyclin repressor-like, C-terminal domain"/>
    <property type="match status" value="1"/>
</dbReference>
<dbReference type="PANTHER" id="PTHR47506:SF8">
    <property type="entry name" value="REPRESSOR OF PUTATIVE XENOBIOTIC REDUCTASE TETR FAMILY-RELATED"/>
    <property type="match status" value="1"/>
</dbReference>
<dbReference type="SUPFAM" id="SSF46689">
    <property type="entry name" value="Homeodomain-like"/>
    <property type="match status" value="1"/>
</dbReference>
<dbReference type="InterPro" id="IPR001647">
    <property type="entry name" value="HTH_TetR"/>
</dbReference>
<keyword evidence="3" id="KW-0804">Transcription</keyword>
<dbReference type="RefSeq" id="WP_235311582.1">
    <property type="nucleotide sequence ID" value="NZ_JAKGAS010000003.1"/>
</dbReference>
<dbReference type="Pfam" id="PF00440">
    <property type="entry name" value="TetR_N"/>
    <property type="match status" value="1"/>
</dbReference>
<accession>A0ABS9D5H5</accession>
<dbReference type="PRINTS" id="PR00455">
    <property type="entry name" value="HTHTETR"/>
</dbReference>
<dbReference type="Proteomes" id="UP001521137">
    <property type="component" value="Unassembled WGS sequence"/>
</dbReference>
<dbReference type="InterPro" id="IPR023772">
    <property type="entry name" value="DNA-bd_HTH_TetR-type_CS"/>
</dbReference>
<dbReference type="PROSITE" id="PS50977">
    <property type="entry name" value="HTH_TETR_2"/>
    <property type="match status" value="1"/>
</dbReference>
<dbReference type="PROSITE" id="PS01081">
    <property type="entry name" value="HTH_TETR_1"/>
    <property type="match status" value="1"/>
</dbReference>
<evidence type="ECO:0000313" key="6">
    <source>
        <dbReference type="EMBL" id="MCF2948025.1"/>
    </source>
</evidence>
<dbReference type="PANTHER" id="PTHR47506">
    <property type="entry name" value="TRANSCRIPTIONAL REGULATORY PROTEIN"/>
    <property type="match status" value="1"/>
</dbReference>
<dbReference type="InterPro" id="IPR009057">
    <property type="entry name" value="Homeodomain-like_sf"/>
</dbReference>
<evidence type="ECO:0000259" key="5">
    <source>
        <dbReference type="PROSITE" id="PS50977"/>
    </source>
</evidence>
<keyword evidence="7" id="KW-1185">Reference proteome</keyword>
<gene>
    <name evidence="6" type="ORF">L0668_07900</name>
</gene>
<comment type="caution">
    <text evidence="6">The sequence shown here is derived from an EMBL/GenBank/DDBJ whole genome shotgun (WGS) entry which is preliminary data.</text>
</comment>
<dbReference type="Gene3D" id="1.10.10.60">
    <property type="entry name" value="Homeodomain-like"/>
    <property type="match status" value="1"/>
</dbReference>
<evidence type="ECO:0000256" key="2">
    <source>
        <dbReference type="ARBA" id="ARBA00023125"/>
    </source>
</evidence>
<evidence type="ECO:0000313" key="7">
    <source>
        <dbReference type="Proteomes" id="UP001521137"/>
    </source>
</evidence>
<evidence type="ECO:0000256" key="4">
    <source>
        <dbReference type="PROSITE-ProRule" id="PRU00335"/>
    </source>
</evidence>
<reference evidence="6 7" key="1">
    <citation type="submission" date="2022-01" db="EMBL/GenBank/DDBJ databases">
        <title>Paraglaciecola sp. G1-23.</title>
        <authorList>
            <person name="Jin M.S."/>
            <person name="Han D.M."/>
            <person name="Kim H.M."/>
            <person name="Jeon C.O."/>
        </authorList>
    </citation>
    <scope>NUCLEOTIDE SEQUENCE [LARGE SCALE GENOMIC DNA]</scope>
    <source>
        <strain evidence="6 7">G1-23</strain>
    </source>
</reference>
<feature type="DNA-binding region" description="H-T-H motif" evidence="4">
    <location>
        <begin position="28"/>
        <end position="47"/>
    </location>
</feature>
<sequence>MRNPEFNKEQVLRAAIKAFVCKGYNKTSMQDLKQATGLHPGSIYCAFGNKQGLLIAALEQYNQDSSAKFIQLVSGHNSVLAGLKKYIENTVSECSLDGAEKACFSQQVLSDLSHPDPIVEEVIATNVEQWKNGFTNLFEQALDANEIDNSRTPLQRTQSVVMGIYGLRTYAHSHPSSDVLKELAQQLFEDVCR</sequence>
<proteinExistence type="predicted"/>
<keyword evidence="2 4" id="KW-0238">DNA-binding</keyword>
<feature type="domain" description="HTH tetR-type" evidence="5">
    <location>
        <begin position="5"/>
        <end position="65"/>
    </location>
</feature>